<sequence>MPEDAFEALADADVRNDATFTLDAEHATPVFGRQEDPPSAPAATDVDPGETVDVLGTSHLLAQFGAVAREALRGHLPEGYGAVERGASISHLAPVGVDGDVTVSATLVRVSRPDVRFAVRAERESDGAAVATGDLTFRVVDRDRFRGSVPE</sequence>
<dbReference type="STRING" id="355548.SAMN04487945_2067"/>
<evidence type="ECO:0000313" key="4">
    <source>
        <dbReference type="Proteomes" id="UP000198518"/>
    </source>
</evidence>
<proteinExistence type="predicted"/>
<dbReference type="EMBL" id="FOJA01000001">
    <property type="protein sequence ID" value="SEW19241.1"/>
    <property type="molecule type" value="Genomic_DNA"/>
</dbReference>
<dbReference type="PANTHER" id="PTHR36934:SF1">
    <property type="entry name" value="THIOESTERASE DOMAIN-CONTAINING PROTEIN"/>
    <property type="match status" value="1"/>
</dbReference>
<evidence type="ECO:0000256" key="1">
    <source>
        <dbReference type="SAM" id="MobiDB-lite"/>
    </source>
</evidence>
<dbReference type="PANTHER" id="PTHR36934">
    <property type="entry name" value="BLR0278 PROTEIN"/>
    <property type="match status" value="1"/>
</dbReference>
<dbReference type="InterPro" id="IPR029069">
    <property type="entry name" value="HotDog_dom_sf"/>
</dbReference>
<evidence type="ECO:0000259" key="2">
    <source>
        <dbReference type="Pfam" id="PF22636"/>
    </source>
</evidence>
<accession>A0A1I0PXF7</accession>
<gene>
    <name evidence="3" type="ORF">SAMN04487945_2067</name>
</gene>
<dbReference type="InterPro" id="IPR054485">
    <property type="entry name" value="FlK-like_dom"/>
</dbReference>
<protein>
    <submittedName>
        <fullName evidence="3">Predicted thioesterase</fullName>
    </submittedName>
</protein>
<feature type="domain" description="Fluoroacetyl-CoA-specific thioesterase-like" evidence="2">
    <location>
        <begin position="46"/>
        <end position="141"/>
    </location>
</feature>
<dbReference type="Proteomes" id="UP000198518">
    <property type="component" value="Unassembled WGS sequence"/>
</dbReference>
<reference evidence="3 4" key="1">
    <citation type="submission" date="2016-10" db="EMBL/GenBank/DDBJ databases">
        <authorList>
            <person name="de Groot N.N."/>
        </authorList>
    </citation>
    <scope>NUCLEOTIDE SEQUENCE [LARGE SCALE GENOMIC DNA]</scope>
    <source>
        <strain evidence="3 4">CGMCC 1.5337</strain>
    </source>
</reference>
<dbReference type="RefSeq" id="WP_089669310.1">
    <property type="nucleotide sequence ID" value="NZ_FOJA01000001.1"/>
</dbReference>
<keyword evidence="4" id="KW-1185">Reference proteome</keyword>
<dbReference type="AlphaFoldDB" id="A0A1I0PXF7"/>
<dbReference type="SUPFAM" id="SSF54637">
    <property type="entry name" value="Thioesterase/thiol ester dehydrase-isomerase"/>
    <property type="match status" value="1"/>
</dbReference>
<organism evidence="3 4">
    <name type="scientific">Halobacterium jilantaiense</name>
    <dbReference type="NCBI Taxonomy" id="355548"/>
    <lineage>
        <taxon>Archaea</taxon>
        <taxon>Methanobacteriati</taxon>
        <taxon>Methanobacteriota</taxon>
        <taxon>Stenosarchaea group</taxon>
        <taxon>Halobacteria</taxon>
        <taxon>Halobacteriales</taxon>
        <taxon>Halobacteriaceae</taxon>
        <taxon>Halobacterium</taxon>
    </lineage>
</organism>
<dbReference type="OrthoDB" id="252505at2157"/>
<name>A0A1I0PXF7_9EURY</name>
<feature type="region of interest" description="Disordered" evidence="1">
    <location>
        <begin position="28"/>
        <end position="47"/>
    </location>
</feature>
<evidence type="ECO:0000313" key="3">
    <source>
        <dbReference type="EMBL" id="SEW19241.1"/>
    </source>
</evidence>
<dbReference type="Gene3D" id="3.10.129.10">
    <property type="entry name" value="Hotdog Thioesterase"/>
    <property type="match status" value="1"/>
</dbReference>
<dbReference type="InterPro" id="IPR025540">
    <property type="entry name" value="FlK"/>
</dbReference>
<dbReference type="Pfam" id="PF22636">
    <property type="entry name" value="FlK"/>
    <property type="match status" value="1"/>
</dbReference>
<dbReference type="CDD" id="cd03440">
    <property type="entry name" value="hot_dog"/>
    <property type="match status" value="1"/>
</dbReference>